<dbReference type="GO" id="GO:0050145">
    <property type="term" value="F:nucleoside monophosphate kinase activity"/>
    <property type="evidence" value="ECO:0007669"/>
    <property type="project" value="InterPro"/>
</dbReference>
<dbReference type="GO" id="GO:0005739">
    <property type="term" value="C:mitochondrion"/>
    <property type="evidence" value="ECO:0007669"/>
    <property type="project" value="TreeGrafter"/>
</dbReference>
<comment type="similarity">
    <text evidence="1">Belongs to the thymidylate kinase family.</text>
</comment>
<dbReference type="Ensembl" id="ENSLLTT00000025667.1">
    <property type="protein sequence ID" value="ENSLLTP00000024769.1"/>
    <property type="gene ID" value="ENSLLTG00000018173.1"/>
</dbReference>
<evidence type="ECO:0000256" key="2">
    <source>
        <dbReference type="ARBA" id="ARBA00022741"/>
    </source>
</evidence>
<evidence type="ECO:0000256" key="3">
    <source>
        <dbReference type="ARBA" id="ARBA00022840"/>
    </source>
</evidence>
<dbReference type="Pfam" id="PF02223">
    <property type="entry name" value="Thymidylate_kin"/>
    <property type="match status" value="1"/>
</dbReference>
<evidence type="ECO:0000259" key="4">
    <source>
        <dbReference type="Pfam" id="PF02223"/>
    </source>
</evidence>
<dbReference type="Gene3D" id="3.40.50.300">
    <property type="entry name" value="P-loop containing nucleotide triphosphate hydrolases"/>
    <property type="match status" value="1"/>
</dbReference>
<dbReference type="GeneTree" id="ENSGT00940000154030"/>
<dbReference type="GO" id="GO:0004550">
    <property type="term" value="F:nucleoside diphosphate kinase activity"/>
    <property type="evidence" value="ECO:0007669"/>
    <property type="project" value="TreeGrafter"/>
</dbReference>
<sequence>MASEIAEASSKSPVILDRYWHSTAAYAIATEITGNVQNLPPAHHLVYHWPDDLLSPDIVLLLTVSPEERVRRLQGRGIEKTREEVDLEVNDVFRQKVEESYRRMENPTCHILDANPPKEGVVKAALHLIKNHCHFQ</sequence>
<dbReference type="PANTHER" id="PTHR10344">
    <property type="entry name" value="THYMIDYLATE KINASE"/>
    <property type="match status" value="1"/>
</dbReference>
<evidence type="ECO:0000313" key="6">
    <source>
        <dbReference type="Proteomes" id="UP000694406"/>
    </source>
</evidence>
<keyword evidence="3" id="KW-0067">ATP-binding</keyword>
<dbReference type="AlphaFoldDB" id="A0A8C5T474"/>
<accession>A0A8C5T474</accession>
<dbReference type="GO" id="GO:0006235">
    <property type="term" value="P:dTTP biosynthetic process"/>
    <property type="evidence" value="ECO:0007669"/>
    <property type="project" value="TreeGrafter"/>
</dbReference>
<dbReference type="GO" id="GO:0005524">
    <property type="term" value="F:ATP binding"/>
    <property type="evidence" value="ECO:0007669"/>
    <property type="project" value="UniProtKB-KW"/>
</dbReference>
<organism evidence="5 6">
    <name type="scientific">Laticauda laticaudata</name>
    <name type="common">Blue-ringed sea krait</name>
    <name type="synonym">Blue-lipped sea krait</name>
    <dbReference type="NCBI Taxonomy" id="8630"/>
    <lineage>
        <taxon>Eukaryota</taxon>
        <taxon>Metazoa</taxon>
        <taxon>Chordata</taxon>
        <taxon>Craniata</taxon>
        <taxon>Vertebrata</taxon>
        <taxon>Euteleostomi</taxon>
        <taxon>Lepidosauria</taxon>
        <taxon>Squamata</taxon>
        <taxon>Bifurcata</taxon>
        <taxon>Unidentata</taxon>
        <taxon>Episquamata</taxon>
        <taxon>Toxicofera</taxon>
        <taxon>Serpentes</taxon>
        <taxon>Colubroidea</taxon>
        <taxon>Elapidae</taxon>
        <taxon>Laticaudinae</taxon>
        <taxon>Laticauda</taxon>
    </lineage>
</organism>
<keyword evidence="2" id="KW-0547">Nucleotide-binding</keyword>
<dbReference type="Proteomes" id="UP000694406">
    <property type="component" value="Unplaced"/>
</dbReference>
<dbReference type="GO" id="GO:0004798">
    <property type="term" value="F:dTMP kinase activity"/>
    <property type="evidence" value="ECO:0007669"/>
    <property type="project" value="TreeGrafter"/>
</dbReference>
<dbReference type="GO" id="GO:0006233">
    <property type="term" value="P:dTDP biosynthetic process"/>
    <property type="evidence" value="ECO:0007669"/>
    <property type="project" value="TreeGrafter"/>
</dbReference>
<dbReference type="InterPro" id="IPR039430">
    <property type="entry name" value="Thymidylate_kin-like_dom"/>
</dbReference>
<reference evidence="5" key="2">
    <citation type="submission" date="2025-09" db="UniProtKB">
        <authorList>
            <consortium name="Ensembl"/>
        </authorList>
    </citation>
    <scope>IDENTIFICATION</scope>
</reference>
<keyword evidence="6" id="KW-1185">Reference proteome</keyword>
<evidence type="ECO:0000256" key="1">
    <source>
        <dbReference type="ARBA" id="ARBA00009776"/>
    </source>
</evidence>
<dbReference type="InterPro" id="IPR014505">
    <property type="entry name" value="UMP-CMP_kinase_2"/>
</dbReference>
<feature type="domain" description="Thymidylate kinase-like" evidence="4">
    <location>
        <begin position="5"/>
        <end position="123"/>
    </location>
</feature>
<dbReference type="InterPro" id="IPR027417">
    <property type="entry name" value="P-loop_NTPase"/>
</dbReference>
<evidence type="ECO:0000313" key="5">
    <source>
        <dbReference type="Ensembl" id="ENSLLTP00000024769.1"/>
    </source>
</evidence>
<reference evidence="5" key="1">
    <citation type="submission" date="2025-08" db="UniProtKB">
        <authorList>
            <consortium name="Ensembl"/>
        </authorList>
    </citation>
    <scope>IDENTIFICATION</scope>
</reference>
<proteinExistence type="inferred from homology"/>
<protein>
    <recommendedName>
        <fullName evidence="4">Thymidylate kinase-like domain-containing protein</fullName>
    </recommendedName>
</protein>
<dbReference type="PANTHER" id="PTHR10344:SF4">
    <property type="entry name" value="UMP-CMP KINASE 2, MITOCHONDRIAL"/>
    <property type="match status" value="1"/>
</dbReference>
<dbReference type="SUPFAM" id="SSF52540">
    <property type="entry name" value="P-loop containing nucleoside triphosphate hydrolases"/>
    <property type="match status" value="1"/>
</dbReference>
<dbReference type="GO" id="GO:0006227">
    <property type="term" value="P:dUDP biosynthetic process"/>
    <property type="evidence" value="ECO:0007669"/>
    <property type="project" value="TreeGrafter"/>
</dbReference>
<name>A0A8C5T474_LATLA</name>
<dbReference type="PIRSF" id="PIRSF019736">
    <property type="entry name" value="dTMP_TKRP1"/>
    <property type="match status" value="1"/>
</dbReference>